<dbReference type="SUPFAM" id="SSF53955">
    <property type="entry name" value="Lysozyme-like"/>
    <property type="match status" value="1"/>
</dbReference>
<dbReference type="InterPro" id="IPR043992">
    <property type="entry name" value="SLT_3"/>
</dbReference>
<dbReference type="InterPro" id="IPR003610">
    <property type="entry name" value="CBM5/12"/>
</dbReference>
<organism evidence="4 5">
    <name type="scientific">Rugosimonospora africana</name>
    <dbReference type="NCBI Taxonomy" id="556532"/>
    <lineage>
        <taxon>Bacteria</taxon>
        <taxon>Bacillati</taxon>
        <taxon>Actinomycetota</taxon>
        <taxon>Actinomycetes</taxon>
        <taxon>Micromonosporales</taxon>
        <taxon>Micromonosporaceae</taxon>
        <taxon>Rugosimonospora</taxon>
    </lineage>
</organism>
<gene>
    <name evidence="4" type="ORF">Raf01_35880</name>
</gene>
<name>A0A8J3VRD3_9ACTN</name>
<feature type="domain" description="Chitin-binding type-3" evidence="3">
    <location>
        <begin position="180"/>
        <end position="226"/>
    </location>
</feature>
<sequence>MLLSRRAIAGATMVLAGAVAALLGTPAYAGVGSAHTAAAPMATCTQQSFLEGTHYSTVQVAQFARQGGFSGNDWVIAVAVAEAESAGWSHARLIDTDCSVDRGMWQINSYWHSEVSDSCAFDPTCAAQATHTIWANGGWSQWTTYTNGAYQAHMAEAQAAVNQVGGSGGGGGGGGGGSGGGTWQANHAYTAGQTVTYGGHTYRCLQSHTSLVGWEPPNVPALWQLVS</sequence>
<dbReference type="GO" id="GO:0030246">
    <property type="term" value="F:carbohydrate binding"/>
    <property type="evidence" value="ECO:0007669"/>
    <property type="project" value="InterPro"/>
</dbReference>
<reference evidence="4" key="1">
    <citation type="submission" date="2021-01" db="EMBL/GenBank/DDBJ databases">
        <title>Whole genome shotgun sequence of Rugosimonospora africana NBRC 104875.</title>
        <authorList>
            <person name="Komaki H."/>
            <person name="Tamura T."/>
        </authorList>
    </citation>
    <scope>NUCLEOTIDE SEQUENCE</scope>
    <source>
        <strain evidence="4">NBRC 104875</strain>
    </source>
</reference>
<dbReference type="Pfam" id="PF18896">
    <property type="entry name" value="SLT_3"/>
    <property type="match status" value="1"/>
</dbReference>
<keyword evidence="5" id="KW-1185">Reference proteome</keyword>
<evidence type="ECO:0000313" key="5">
    <source>
        <dbReference type="Proteomes" id="UP000642748"/>
    </source>
</evidence>
<dbReference type="InterPro" id="IPR036573">
    <property type="entry name" value="CBM_sf_5/12"/>
</dbReference>
<evidence type="ECO:0000256" key="1">
    <source>
        <dbReference type="ARBA" id="ARBA00022801"/>
    </source>
</evidence>
<comment type="caution">
    <text evidence="4">The sequence shown here is derived from an EMBL/GenBank/DDBJ whole genome shotgun (WGS) entry which is preliminary data.</text>
</comment>
<dbReference type="CDD" id="cd12214">
    <property type="entry name" value="ChiA1_BD"/>
    <property type="match status" value="1"/>
</dbReference>
<dbReference type="Pfam" id="PF02839">
    <property type="entry name" value="CBM_5_12"/>
    <property type="match status" value="1"/>
</dbReference>
<keyword evidence="1" id="KW-0378">Hydrolase</keyword>
<dbReference type="Gene3D" id="2.10.10.20">
    <property type="entry name" value="Carbohydrate-binding module superfamily 5/12"/>
    <property type="match status" value="1"/>
</dbReference>
<evidence type="ECO:0000259" key="3">
    <source>
        <dbReference type="SMART" id="SM00495"/>
    </source>
</evidence>
<dbReference type="RefSeq" id="WP_203919050.1">
    <property type="nucleotide sequence ID" value="NZ_BONZ01000034.1"/>
</dbReference>
<feature type="chain" id="PRO_5035269774" description="Chitin-binding type-3 domain-containing protein" evidence="2">
    <location>
        <begin position="30"/>
        <end position="227"/>
    </location>
</feature>
<evidence type="ECO:0000313" key="4">
    <source>
        <dbReference type="EMBL" id="GIH15416.1"/>
    </source>
</evidence>
<dbReference type="Proteomes" id="UP000642748">
    <property type="component" value="Unassembled WGS sequence"/>
</dbReference>
<proteinExistence type="predicted"/>
<dbReference type="SUPFAM" id="SSF51055">
    <property type="entry name" value="Carbohydrate binding domain"/>
    <property type="match status" value="1"/>
</dbReference>
<dbReference type="InterPro" id="IPR023346">
    <property type="entry name" value="Lysozyme-like_dom_sf"/>
</dbReference>
<dbReference type="GO" id="GO:0004553">
    <property type="term" value="F:hydrolase activity, hydrolyzing O-glycosyl compounds"/>
    <property type="evidence" value="ECO:0007669"/>
    <property type="project" value="InterPro"/>
</dbReference>
<dbReference type="GO" id="GO:0005975">
    <property type="term" value="P:carbohydrate metabolic process"/>
    <property type="evidence" value="ECO:0007669"/>
    <property type="project" value="InterPro"/>
</dbReference>
<protein>
    <recommendedName>
        <fullName evidence="3">Chitin-binding type-3 domain-containing protein</fullName>
    </recommendedName>
</protein>
<accession>A0A8J3VRD3</accession>
<dbReference type="EMBL" id="BONZ01000034">
    <property type="protein sequence ID" value="GIH15416.1"/>
    <property type="molecule type" value="Genomic_DNA"/>
</dbReference>
<dbReference type="AlphaFoldDB" id="A0A8J3VRD3"/>
<evidence type="ECO:0000256" key="2">
    <source>
        <dbReference type="SAM" id="SignalP"/>
    </source>
</evidence>
<feature type="signal peptide" evidence="2">
    <location>
        <begin position="1"/>
        <end position="29"/>
    </location>
</feature>
<dbReference type="SMART" id="SM00495">
    <property type="entry name" value="ChtBD3"/>
    <property type="match status" value="1"/>
</dbReference>
<dbReference type="GO" id="GO:0005576">
    <property type="term" value="C:extracellular region"/>
    <property type="evidence" value="ECO:0007669"/>
    <property type="project" value="InterPro"/>
</dbReference>
<keyword evidence="2" id="KW-0732">Signal</keyword>